<dbReference type="Proteomes" id="UP001417504">
    <property type="component" value="Unassembled WGS sequence"/>
</dbReference>
<evidence type="ECO:0000313" key="3">
    <source>
        <dbReference type="Proteomes" id="UP001417504"/>
    </source>
</evidence>
<dbReference type="InterPro" id="IPR017887">
    <property type="entry name" value="TF_TCP_subgr"/>
</dbReference>
<gene>
    <name evidence="2" type="ORF">Sjap_016643</name>
</gene>
<proteinExistence type="predicted"/>
<dbReference type="PANTHER" id="PTHR45089">
    <property type="entry name" value="DNAJ HEAT SHOCK AMINO-TERMINAL DOMAIN PROTEIN-RELATED"/>
    <property type="match status" value="1"/>
</dbReference>
<comment type="caution">
    <text evidence="2">The sequence shown here is derived from an EMBL/GenBank/DDBJ whole genome shotgun (WGS) entry which is preliminary data.</text>
</comment>
<evidence type="ECO:0000313" key="2">
    <source>
        <dbReference type="EMBL" id="KAK9117696.1"/>
    </source>
</evidence>
<dbReference type="EMBL" id="JBBNAE010000006">
    <property type="protein sequence ID" value="KAK9117696.1"/>
    <property type="molecule type" value="Genomic_DNA"/>
</dbReference>
<protein>
    <recommendedName>
        <fullName evidence="1">TCP domain-containing protein</fullName>
    </recommendedName>
</protein>
<evidence type="ECO:0000259" key="1">
    <source>
        <dbReference type="PROSITE" id="PS51369"/>
    </source>
</evidence>
<dbReference type="PROSITE" id="PS51369">
    <property type="entry name" value="TCP"/>
    <property type="match status" value="1"/>
</dbReference>
<reference evidence="2 3" key="1">
    <citation type="submission" date="2024-01" db="EMBL/GenBank/DDBJ databases">
        <title>Genome assemblies of Stephania.</title>
        <authorList>
            <person name="Yang L."/>
        </authorList>
    </citation>
    <scope>NUCLEOTIDE SEQUENCE [LARGE SCALE GENOMIC DNA]</scope>
    <source>
        <strain evidence="2">QJT</strain>
        <tissue evidence="2">Leaf</tissue>
    </source>
</reference>
<accession>A0AAP0ILE0</accession>
<dbReference type="Pfam" id="PF03634">
    <property type="entry name" value="TCP"/>
    <property type="match status" value="1"/>
</dbReference>
<keyword evidence="3" id="KW-1185">Reference proteome</keyword>
<dbReference type="AlphaFoldDB" id="A0AAP0ILE0"/>
<dbReference type="Pfam" id="PF11926">
    <property type="entry name" value="DUF3444"/>
    <property type="match status" value="1"/>
</dbReference>
<name>A0AAP0ILE0_9MAGN</name>
<feature type="domain" description="TCP" evidence="1">
    <location>
        <begin position="101"/>
        <end position="155"/>
    </location>
</feature>
<sequence>MGTSGAASAEGLIDGVLIESPKNTTSKPCSVSQPIDDQLALIEVGTTDSCSSKPLITGFSISTQIVGATASNPQKGAMKKKLEVRRPAKKKTAVSAKQQHFRDRHVTIDGKSRRIRLPANCAATVFQLTRELGHKSDGETIEWLIRQAESAVNSVIGSKTANHEMGLLMDAEESRSFGGDVELMGRESASFDGENVIDGGVLESEDVVGFQSWKNFGVNEIWALYNDEMDGMPRLYARVHRLIPAELMVEVALLEPYPFEGEEFQWVLEKNLPMACGAFREAALAITKEAMAFSHQVVFEQFESDMGPFYRIFPHKGEVWAIYSDWKINWTLSEMKNHAQFKMVEIVTDFCEDSGVLVVGLERVEGHGMIFQRELQELLGLSQQLSGNELLRFSHRVPASKTSRAEMDGIPDGSWKLDPAAVTLEF</sequence>
<organism evidence="2 3">
    <name type="scientific">Stephania japonica</name>
    <dbReference type="NCBI Taxonomy" id="461633"/>
    <lineage>
        <taxon>Eukaryota</taxon>
        <taxon>Viridiplantae</taxon>
        <taxon>Streptophyta</taxon>
        <taxon>Embryophyta</taxon>
        <taxon>Tracheophyta</taxon>
        <taxon>Spermatophyta</taxon>
        <taxon>Magnoliopsida</taxon>
        <taxon>Ranunculales</taxon>
        <taxon>Menispermaceae</taxon>
        <taxon>Menispermoideae</taxon>
        <taxon>Cissampelideae</taxon>
        <taxon>Stephania</taxon>
    </lineage>
</organism>
<dbReference type="InterPro" id="IPR024593">
    <property type="entry name" value="DUF3444"/>
</dbReference>
<dbReference type="PANTHER" id="PTHR45089:SF24">
    <property type="entry name" value="DNAJ HEAT SHOCK N-TERMINAL DOMAIN-CONTAINING PROTEIN"/>
    <property type="match status" value="1"/>
</dbReference>